<keyword evidence="3" id="KW-1185">Reference proteome</keyword>
<dbReference type="InterPro" id="IPR009683">
    <property type="entry name" value="Extensin-like_C"/>
</dbReference>
<organism evidence="2 3">
    <name type="scientific">Zavarzinia compransoris</name>
    <dbReference type="NCBI Taxonomy" id="1264899"/>
    <lineage>
        <taxon>Bacteria</taxon>
        <taxon>Pseudomonadati</taxon>
        <taxon>Pseudomonadota</taxon>
        <taxon>Alphaproteobacteria</taxon>
        <taxon>Rhodospirillales</taxon>
        <taxon>Zavarziniaceae</taxon>
        <taxon>Zavarzinia</taxon>
    </lineage>
</organism>
<feature type="domain" description="Extensin-like C-terminal" evidence="1">
    <location>
        <begin position="60"/>
        <end position="230"/>
    </location>
</feature>
<dbReference type="Pfam" id="PF06904">
    <property type="entry name" value="Extensin-like_C"/>
    <property type="match status" value="1"/>
</dbReference>
<gene>
    <name evidence="2" type="ORF">DKG75_09080</name>
</gene>
<evidence type="ECO:0000313" key="2">
    <source>
        <dbReference type="EMBL" id="PWR22116.1"/>
    </source>
</evidence>
<name>A0A317E7A4_9PROT</name>
<evidence type="ECO:0000259" key="1">
    <source>
        <dbReference type="Pfam" id="PF06904"/>
    </source>
</evidence>
<dbReference type="Proteomes" id="UP000246077">
    <property type="component" value="Unassembled WGS sequence"/>
</dbReference>
<dbReference type="OrthoDB" id="9809788at2"/>
<proteinExistence type="predicted"/>
<comment type="caution">
    <text evidence="2">The sequence shown here is derived from an EMBL/GenBank/DDBJ whole genome shotgun (WGS) entry which is preliminary data.</text>
</comment>
<dbReference type="AlphaFoldDB" id="A0A317E7A4"/>
<dbReference type="EMBL" id="QGLF01000002">
    <property type="protein sequence ID" value="PWR22116.1"/>
    <property type="molecule type" value="Genomic_DNA"/>
</dbReference>
<protein>
    <submittedName>
        <fullName evidence="2">Extensin</fullName>
    </submittedName>
</protein>
<evidence type="ECO:0000313" key="3">
    <source>
        <dbReference type="Proteomes" id="UP000246077"/>
    </source>
</evidence>
<sequence>MLKFALIAGFLGLAAGGLWLAHRQGWLPPGDDPLARLDLDAAPGLFTGWQLRALRDDPAACRATLKAAGIEAAPVPNRPLAGGCGLVDAVRYGGEKARFRQPVAMTCALAAAFVLFERHALIPAADRELTSRITRIEDLGTYNCRNIGHDPGGRRSEHATANAIDLAGFVTAGGQRIGVKDDWGRKTPEGRFLARVRDGACRFFAVVLGPDYNAAHADHLHLDMGPFSACE</sequence>
<reference evidence="3" key="1">
    <citation type="submission" date="2018-05" db="EMBL/GenBank/DDBJ databases">
        <title>Zavarzinia sp. HR-AS.</title>
        <authorList>
            <person name="Lee Y."/>
            <person name="Jeon C.O."/>
        </authorList>
    </citation>
    <scope>NUCLEOTIDE SEQUENCE [LARGE SCALE GENOMIC DNA]</scope>
    <source>
        <strain evidence="3">DSM 1231</strain>
    </source>
</reference>
<accession>A0A317E7A4</accession>